<dbReference type="InterPro" id="IPR000944">
    <property type="entry name" value="Tscrpt_reg_Rrf2"/>
</dbReference>
<keyword evidence="4" id="KW-1185">Reference proteome</keyword>
<evidence type="ECO:0000256" key="1">
    <source>
        <dbReference type="ARBA" id="ARBA00023125"/>
    </source>
</evidence>
<dbReference type="InterPro" id="IPR036390">
    <property type="entry name" value="WH_DNA-bd_sf"/>
</dbReference>
<dbReference type="NCBIfam" id="TIGR00738">
    <property type="entry name" value="rrf2_super"/>
    <property type="match status" value="1"/>
</dbReference>
<dbReference type="Gene3D" id="1.10.10.10">
    <property type="entry name" value="Winged helix-like DNA-binding domain superfamily/Winged helix DNA-binding domain"/>
    <property type="match status" value="1"/>
</dbReference>
<name>A0A285T6D0_9RHOB</name>
<dbReference type="GO" id="GO:0005829">
    <property type="term" value="C:cytosol"/>
    <property type="evidence" value="ECO:0007669"/>
    <property type="project" value="TreeGrafter"/>
</dbReference>
<dbReference type="GO" id="GO:0003700">
    <property type="term" value="F:DNA-binding transcription factor activity"/>
    <property type="evidence" value="ECO:0007669"/>
    <property type="project" value="TreeGrafter"/>
</dbReference>
<keyword evidence="1" id="KW-0238">DNA-binding</keyword>
<gene>
    <name evidence="3" type="ORF">SAMN05877831_11534</name>
</gene>
<dbReference type="SUPFAM" id="SSF46785">
    <property type="entry name" value="Winged helix' DNA-binding domain"/>
    <property type="match status" value="1"/>
</dbReference>
<dbReference type="PANTHER" id="PTHR33221:SF4">
    <property type="entry name" value="HTH-TYPE TRANSCRIPTIONAL REPRESSOR NSRR"/>
    <property type="match status" value="1"/>
</dbReference>
<sequence length="171" mass="18454">MRLTTFTDYALRLLIYTAARSGERVTIDEVAEWFAISRAHVKKVVLTLSRAGFLVSSKGRHGGFVLARAPEAINLADLVSVTEPDFGLFECYLSGNACRISRPCRLPNVANEALDAFLAVLGKYTLADAMVRPKYFLAQAPDGPQPLRGLSQAPPDTAEAPAERSGSGQDA</sequence>
<dbReference type="InterPro" id="IPR036388">
    <property type="entry name" value="WH-like_DNA-bd_sf"/>
</dbReference>
<dbReference type="RefSeq" id="WP_097071091.1">
    <property type="nucleotide sequence ID" value="NZ_OBMT01000015.1"/>
</dbReference>
<dbReference type="PANTHER" id="PTHR33221">
    <property type="entry name" value="WINGED HELIX-TURN-HELIX TRANSCRIPTIONAL REGULATOR, RRF2 FAMILY"/>
    <property type="match status" value="1"/>
</dbReference>
<reference evidence="4" key="1">
    <citation type="submission" date="2017-08" db="EMBL/GenBank/DDBJ databases">
        <authorList>
            <person name="Varghese N."/>
            <person name="Submissions S."/>
        </authorList>
    </citation>
    <scope>NUCLEOTIDE SEQUENCE [LARGE SCALE GENOMIC DNA]</scope>
    <source>
        <strain evidence="4">JA276</strain>
    </source>
</reference>
<organism evidence="3 4">
    <name type="scientific">Rhodobacter maris</name>
    <dbReference type="NCBI Taxonomy" id="446682"/>
    <lineage>
        <taxon>Bacteria</taxon>
        <taxon>Pseudomonadati</taxon>
        <taxon>Pseudomonadota</taxon>
        <taxon>Alphaproteobacteria</taxon>
        <taxon>Rhodobacterales</taxon>
        <taxon>Rhodobacter group</taxon>
        <taxon>Rhodobacter</taxon>
    </lineage>
</organism>
<dbReference type="OrthoDB" id="9795923at2"/>
<protein>
    <submittedName>
        <fullName evidence="3">BadM/Rrf2 family transcriptional regulator</fullName>
    </submittedName>
</protein>
<dbReference type="PROSITE" id="PS51197">
    <property type="entry name" value="HTH_RRF2_2"/>
    <property type="match status" value="1"/>
</dbReference>
<dbReference type="AlphaFoldDB" id="A0A285T6D0"/>
<feature type="region of interest" description="Disordered" evidence="2">
    <location>
        <begin position="141"/>
        <end position="171"/>
    </location>
</feature>
<dbReference type="Proteomes" id="UP000219111">
    <property type="component" value="Unassembled WGS sequence"/>
</dbReference>
<evidence type="ECO:0000313" key="3">
    <source>
        <dbReference type="EMBL" id="SOC16930.1"/>
    </source>
</evidence>
<accession>A0A285T6D0</accession>
<dbReference type="Pfam" id="PF02082">
    <property type="entry name" value="Rrf2"/>
    <property type="match status" value="1"/>
</dbReference>
<evidence type="ECO:0000256" key="2">
    <source>
        <dbReference type="SAM" id="MobiDB-lite"/>
    </source>
</evidence>
<dbReference type="EMBL" id="OBMT01000015">
    <property type="protein sequence ID" value="SOC16930.1"/>
    <property type="molecule type" value="Genomic_DNA"/>
</dbReference>
<evidence type="ECO:0000313" key="4">
    <source>
        <dbReference type="Proteomes" id="UP000219111"/>
    </source>
</evidence>
<dbReference type="GO" id="GO:0003677">
    <property type="term" value="F:DNA binding"/>
    <property type="evidence" value="ECO:0007669"/>
    <property type="project" value="UniProtKB-KW"/>
</dbReference>
<proteinExistence type="predicted"/>